<dbReference type="InterPro" id="IPR007630">
    <property type="entry name" value="RNA_pol_sigma70_r4"/>
</dbReference>
<dbReference type="GO" id="GO:0006352">
    <property type="term" value="P:DNA-templated transcription initiation"/>
    <property type="evidence" value="ECO:0007669"/>
    <property type="project" value="UniProtKB-UniRule"/>
</dbReference>
<accession>A0A2Z7D0X6</accession>
<dbReference type="InterPro" id="IPR014284">
    <property type="entry name" value="RNA_pol_sigma-70_dom"/>
</dbReference>
<dbReference type="AlphaFoldDB" id="A0A2Z7D0X6"/>
<comment type="similarity">
    <text evidence="1 6">Belongs to the sigma-70 factor family.</text>
</comment>
<dbReference type="InterPro" id="IPR007627">
    <property type="entry name" value="RNA_pol_sigma70_r2"/>
</dbReference>
<organism evidence="9 10">
    <name type="scientific">Dorcoceras hygrometricum</name>
    <dbReference type="NCBI Taxonomy" id="472368"/>
    <lineage>
        <taxon>Eukaryota</taxon>
        <taxon>Viridiplantae</taxon>
        <taxon>Streptophyta</taxon>
        <taxon>Embryophyta</taxon>
        <taxon>Tracheophyta</taxon>
        <taxon>Spermatophyta</taxon>
        <taxon>Magnoliopsida</taxon>
        <taxon>eudicotyledons</taxon>
        <taxon>Gunneridae</taxon>
        <taxon>Pentapetalae</taxon>
        <taxon>asterids</taxon>
        <taxon>lamiids</taxon>
        <taxon>Lamiales</taxon>
        <taxon>Gesneriaceae</taxon>
        <taxon>Didymocarpoideae</taxon>
        <taxon>Trichosporeae</taxon>
        <taxon>Loxocarpinae</taxon>
        <taxon>Dorcoceras</taxon>
    </lineage>
</organism>
<keyword evidence="5 6" id="KW-0804">Transcription</keyword>
<evidence type="ECO:0000256" key="6">
    <source>
        <dbReference type="PIRNR" id="PIRNR000767"/>
    </source>
</evidence>
<gene>
    <name evidence="9" type="ORF">F511_19070</name>
</gene>
<dbReference type="InterPro" id="IPR007624">
    <property type="entry name" value="RNA_pol_sigma70_r3"/>
</dbReference>
<dbReference type="SUPFAM" id="SSF88946">
    <property type="entry name" value="Sigma2 domain of RNA polymerase sigma factors"/>
    <property type="match status" value="1"/>
</dbReference>
<dbReference type="InterPro" id="IPR013324">
    <property type="entry name" value="RNA_pol_sigma_r3/r4-like"/>
</dbReference>
<name>A0A2Z7D0X6_9LAMI</name>
<reference evidence="9 10" key="1">
    <citation type="journal article" date="2015" name="Proc. Natl. Acad. Sci. U.S.A.">
        <title>The resurrection genome of Boea hygrometrica: A blueprint for survival of dehydration.</title>
        <authorList>
            <person name="Xiao L."/>
            <person name="Yang G."/>
            <person name="Zhang L."/>
            <person name="Yang X."/>
            <person name="Zhao S."/>
            <person name="Ji Z."/>
            <person name="Zhou Q."/>
            <person name="Hu M."/>
            <person name="Wang Y."/>
            <person name="Chen M."/>
            <person name="Xu Y."/>
            <person name="Jin H."/>
            <person name="Xiao X."/>
            <person name="Hu G."/>
            <person name="Bao F."/>
            <person name="Hu Y."/>
            <person name="Wan P."/>
            <person name="Li L."/>
            <person name="Deng X."/>
            <person name="Kuang T."/>
            <person name="Xiang C."/>
            <person name="Zhu J.K."/>
            <person name="Oliver M.J."/>
            <person name="He Y."/>
        </authorList>
    </citation>
    <scope>NUCLEOTIDE SEQUENCE [LARGE SCALE GENOMIC DNA]</scope>
    <source>
        <strain evidence="10">cv. XS01</strain>
    </source>
</reference>
<dbReference type="Pfam" id="PF04542">
    <property type="entry name" value="Sigma70_r2"/>
    <property type="match status" value="1"/>
</dbReference>
<evidence type="ECO:0000256" key="3">
    <source>
        <dbReference type="ARBA" id="ARBA00023082"/>
    </source>
</evidence>
<feature type="domain" description="RNA polymerase sigma-70" evidence="8">
    <location>
        <begin position="493"/>
        <end position="519"/>
    </location>
</feature>
<keyword evidence="10" id="KW-1185">Reference proteome</keyword>
<dbReference type="PRINTS" id="PR00046">
    <property type="entry name" value="SIGMA70FCT"/>
</dbReference>
<proteinExistence type="inferred from homology"/>
<dbReference type="Gene3D" id="1.10.601.10">
    <property type="entry name" value="RNA Polymerase Primary Sigma Factor"/>
    <property type="match status" value="1"/>
</dbReference>
<evidence type="ECO:0000313" key="10">
    <source>
        <dbReference type="Proteomes" id="UP000250235"/>
    </source>
</evidence>
<keyword evidence="4 6" id="KW-0238">DNA-binding</keyword>
<dbReference type="InterPro" id="IPR013325">
    <property type="entry name" value="RNA_pol_sigma_r2"/>
</dbReference>
<evidence type="ECO:0000256" key="7">
    <source>
        <dbReference type="SAM" id="MobiDB-lite"/>
    </source>
</evidence>
<keyword evidence="6" id="KW-0934">Plastid</keyword>
<dbReference type="InterPro" id="IPR050239">
    <property type="entry name" value="Sigma-70_RNA_pol_init_factors"/>
</dbReference>
<dbReference type="InterPro" id="IPR000943">
    <property type="entry name" value="RNA_pol_sigma70"/>
</dbReference>
<dbReference type="PANTHER" id="PTHR30603">
    <property type="entry name" value="RNA POLYMERASE SIGMA FACTOR RPO"/>
    <property type="match status" value="1"/>
</dbReference>
<sequence length="534" mass="60057">MGCRVVDIFLMIYLNAAKSRDTIIFRTQCILLSTTSTPTVTATTSVLELEKLKLQLLEPIHNSASSTTILEFASLDSHPISSAENKPWTYMGTHGHPRKVNLEATLAAENLLTSEEAVVAAAASEALALARAALKVAKDAAMMVNHETSTDTRILNQIEENQPVNITERVGVMESKVTKIGSGETHPVACFMGSEEEEPSCEELEFLESQLSKSIADIDYSDPLRYLRGTTSSSKLLTVSEEQMFSKGIQELLKLERIQEELIKRYGNEPTFAQWAAAAGVDQKTLRERLNHGTLCKDKMIKSNIRLVISIAKNYQGAGMNLQDLVQEGCRGLLRGSEKFDASRGFKFSTYAHWWIKQAVRKSLSDQSRTIRLPFHMVDATYRVKEAKKQLYSENGRQPNNEEVAQATGLSMKRLQAVLLTPKPPRSLDQKVGINQDLKPSEMISDPEAETSEDLLIKQLMREDLAKVLDTLNPREKQVIKMRFGLEDGRMKTLQEIGELMGVSRERIRQIESCGFRKLKNKKRTKYLRQYVMP</sequence>
<dbReference type="GO" id="GO:0009507">
    <property type="term" value="C:chloroplast"/>
    <property type="evidence" value="ECO:0007669"/>
    <property type="project" value="UniProtKB-SubCell"/>
</dbReference>
<dbReference type="Pfam" id="PF04539">
    <property type="entry name" value="Sigma70_r3"/>
    <property type="match status" value="1"/>
</dbReference>
<feature type="region of interest" description="Disordered" evidence="7">
    <location>
        <begin position="424"/>
        <end position="449"/>
    </location>
</feature>
<dbReference type="EMBL" id="KQ990535">
    <property type="protein sequence ID" value="KZV53124.1"/>
    <property type="molecule type" value="Genomic_DNA"/>
</dbReference>
<keyword evidence="3 6" id="KW-0731">Sigma factor</keyword>
<evidence type="ECO:0000259" key="8">
    <source>
        <dbReference type="PROSITE" id="PS00716"/>
    </source>
</evidence>
<dbReference type="GO" id="GO:0003677">
    <property type="term" value="F:DNA binding"/>
    <property type="evidence" value="ECO:0007669"/>
    <property type="project" value="UniProtKB-KW"/>
</dbReference>
<dbReference type="PANTHER" id="PTHR30603:SF57">
    <property type="entry name" value="RNA POLYMERASE SIGMA FACTOR SIGB"/>
    <property type="match status" value="1"/>
</dbReference>
<evidence type="ECO:0000256" key="2">
    <source>
        <dbReference type="ARBA" id="ARBA00023015"/>
    </source>
</evidence>
<evidence type="ECO:0000256" key="5">
    <source>
        <dbReference type="ARBA" id="ARBA00023163"/>
    </source>
</evidence>
<dbReference type="PIRSF" id="PIRSF000767">
    <property type="entry name" value="RNA_pol_sigma_SigB/C/D"/>
    <property type="match status" value="1"/>
</dbReference>
<evidence type="ECO:0000313" key="9">
    <source>
        <dbReference type="EMBL" id="KZV53124.1"/>
    </source>
</evidence>
<dbReference type="Pfam" id="PF04545">
    <property type="entry name" value="Sigma70_r4"/>
    <property type="match status" value="1"/>
</dbReference>
<keyword evidence="2 6" id="KW-0805">Transcription regulation</keyword>
<dbReference type="NCBIfam" id="TIGR02937">
    <property type="entry name" value="sigma70-ECF"/>
    <property type="match status" value="1"/>
</dbReference>
<dbReference type="GO" id="GO:0016987">
    <property type="term" value="F:sigma factor activity"/>
    <property type="evidence" value="ECO:0007669"/>
    <property type="project" value="UniProtKB-UniRule"/>
</dbReference>
<dbReference type="PROSITE" id="PS00716">
    <property type="entry name" value="SIGMA70_2"/>
    <property type="match status" value="1"/>
</dbReference>
<dbReference type="Proteomes" id="UP000250235">
    <property type="component" value="Unassembled WGS sequence"/>
</dbReference>
<dbReference type="OrthoDB" id="206108at2759"/>
<dbReference type="InterPro" id="IPR036388">
    <property type="entry name" value="WH-like_DNA-bd_sf"/>
</dbReference>
<dbReference type="GO" id="GO:0071482">
    <property type="term" value="P:cellular response to light stimulus"/>
    <property type="evidence" value="ECO:0007669"/>
    <property type="project" value="UniProtKB-ARBA"/>
</dbReference>
<evidence type="ECO:0000256" key="1">
    <source>
        <dbReference type="ARBA" id="ARBA00007788"/>
    </source>
</evidence>
<comment type="function">
    <text evidence="6">Sigma factors are initiation factors that promote the attachment of plastid-encoded RNA polymerase (PEP) to specific initiation sites and are then released.</text>
</comment>
<comment type="subcellular location">
    <subcellularLocation>
        <location evidence="6">Plastid</location>
        <location evidence="6">Chloroplast</location>
    </subcellularLocation>
</comment>
<dbReference type="SUPFAM" id="SSF88659">
    <property type="entry name" value="Sigma3 and sigma4 domains of RNA polymerase sigma factors"/>
    <property type="match status" value="2"/>
</dbReference>
<dbReference type="Gene3D" id="1.10.10.10">
    <property type="entry name" value="Winged helix-like DNA-binding domain superfamily/Winged helix DNA-binding domain"/>
    <property type="match status" value="2"/>
</dbReference>
<dbReference type="InterPro" id="IPR016262">
    <property type="entry name" value="RNA_pol_sigma_SigB/C/D/F"/>
</dbReference>
<dbReference type="CDD" id="cd06171">
    <property type="entry name" value="Sigma70_r4"/>
    <property type="match status" value="1"/>
</dbReference>
<keyword evidence="6" id="KW-0150">Chloroplast</keyword>
<protein>
    <recommendedName>
        <fullName evidence="6">RNA polymerase sigma factor</fullName>
    </recommendedName>
</protein>
<evidence type="ECO:0000256" key="4">
    <source>
        <dbReference type="ARBA" id="ARBA00023125"/>
    </source>
</evidence>